<evidence type="ECO:0000259" key="1">
    <source>
        <dbReference type="SMART" id="SM00587"/>
    </source>
</evidence>
<sequence length="396" mass="46087">MWNNSEPTHFYTKHFLPSWLDQKELQSLVKQEVREYNDIIKICSKMEYYTQPALNLQIQLQLRGNITRTIDFLVKSREVVNSVPLKFAVATGFDVELYMYDQLLPALDRLYRNVGQTIHFGPKRLRPKVPATNISRCLYLDYMQAKGYDVVNHGLEKSAMQIALSKLAAYHAATTVYLQYVGEITELPKLLSSNPPPKAVTDFKNSLQFHFLDSLRSIRFREYEDKVKSFQRYVANNLQHQDADNAFNVILIGACSLNNLLCHTEVEGHIKDILFTDFGAATYGPAVYDIFHLFLTAPRGADKIENFDDHLKFYHEQLIMNLQLLGYKEVLPTLSDLESDLHKFRHWGFEAATEVLPISLVNNSKDLNDVFRYWRYTEQIKEILPWLENRGYLKED</sequence>
<feature type="domain" description="CHK kinase-like" evidence="1">
    <location>
        <begin position="138"/>
        <end position="324"/>
    </location>
</feature>
<reference evidence="3 4" key="1">
    <citation type="submission" date="2025-04" db="UniProtKB">
        <authorList>
            <consortium name="RefSeq"/>
        </authorList>
    </citation>
    <scope>IDENTIFICATION</scope>
    <source>
        <strain evidence="3 4">11010-0011.00</strain>
        <tissue evidence="3 4">Whole body</tissue>
    </source>
</reference>
<name>A0A6J2TGP0_DROLE</name>
<organism evidence="2 3">
    <name type="scientific">Drosophila lebanonensis</name>
    <name type="common">Fruit fly</name>
    <name type="synonym">Scaptodrosophila lebanonensis</name>
    <dbReference type="NCBI Taxonomy" id="7225"/>
    <lineage>
        <taxon>Eukaryota</taxon>
        <taxon>Metazoa</taxon>
        <taxon>Ecdysozoa</taxon>
        <taxon>Arthropoda</taxon>
        <taxon>Hexapoda</taxon>
        <taxon>Insecta</taxon>
        <taxon>Pterygota</taxon>
        <taxon>Neoptera</taxon>
        <taxon>Endopterygota</taxon>
        <taxon>Diptera</taxon>
        <taxon>Brachycera</taxon>
        <taxon>Muscomorpha</taxon>
        <taxon>Ephydroidea</taxon>
        <taxon>Drosophilidae</taxon>
        <taxon>Scaptodrosophila</taxon>
    </lineage>
</organism>
<dbReference type="PANTHER" id="PTHR11012">
    <property type="entry name" value="PROTEIN KINASE-LIKE DOMAIN-CONTAINING"/>
    <property type="match status" value="1"/>
</dbReference>
<proteinExistence type="predicted"/>
<gene>
    <name evidence="3 4" type="primary">LOC115624163</name>
</gene>
<dbReference type="Pfam" id="PF02958">
    <property type="entry name" value="EcKL"/>
    <property type="match status" value="1"/>
</dbReference>
<dbReference type="RefSeq" id="XP_030374621.1">
    <property type="nucleotide sequence ID" value="XM_030518761.1"/>
</dbReference>
<dbReference type="OrthoDB" id="8250698at2759"/>
<accession>A0A6J2TGP0</accession>
<protein>
    <submittedName>
        <fullName evidence="3 4">Uncharacterized protein LOC115624163</fullName>
    </submittedName>
</protein>
<dbReference type="Proteomes" id="UP000504634">
    <property type="component" value="Unplaced"/>
</dbReference>
<dbReference type="PANTHER" id="PTHR11012:SF6">
    <property type="entry name" value="CHK DOMAIN OV1-RELATED"/>
    <property type="match status" value="1"/>
</dbReference>
<dbReference type="InterPro" id="IPR015897">
    <property type="entry name" value="CHK_kinase-like"/>
</dbReference>
<dbReference type="RefSeq" id="XP_030374620.1">
    <property type="nucleotide sequence ID" value="XM_030518760.1"/>
</dbReference>
<dbReference type="SMART" id="SM00587">
    <property type="entry name" value="CHK"/>
    <property type="match status" value="1"/>
</dbReference>
<evidence type="ECO:0000313" key="4">
    <source>
        <dbReference type="RefSeq" id="XP_030374621.1"/>
    </source>
</evidence>
<dbReference type="GeneID" id="115624163"/>
<evidence type="ECO:0000313" key="2">
    <source>
        <dbReference type="Proteomes" id="UP000504634"/>
    </source>
</evidence>
<keyword evidence="2" id="KW-1185">Reference proteome</keyword>
<dbReference type="InterPro" id="IPR011009">
    <property type="entry name" value="Kinase-like_dom_sf"/>
</dbReference>
<dbReference type="InterPro" id="IPR004119">
    <property type="entry name" value="EcKL"/>
</dbReference>
<dbReference type="SUPFAM" id="SSF56112">
    <property type="entry name" value="Protein kinase-like (PK-like)"/>
    <property type="match status" value="1"/>
</dbReference>
<dbReference type="AlphaFoldDB" id="A0A6J2TGP0"/>
<evidence type="ECO:0000313" key="3">
    <source>
        <dbReference type="RefSeq" id="XP_030374620.1"/>
    </source>
</evidence>